<dbReference type="EMBL" id="JAUHJS010000001">
    <property type="protein sequence ID" value="MDN4164377.1"/>
    <property type="molecule type" value="Genomic_DNA"/>
</dbReference>
<gene>
    <name evidence="2" type="ORF">QWY31_02630</name>
</gene>
<reference evidence="2" key="1">
    <citation type="submission" date="2023-06" db="EMBL/GenBank/DDBJ databases">
        <title>Cytophagales bacterium Strain LB-30, isolated from soil.</title>
        <authorList>
            <person name="Liu B."/>
        </authorList>
    </citation>
    <scope>NUCLEOTIDE SEQUENCE</scope>
    <source>
        <strain evidence="2">LB-30</strain>
    </source>
</reference>
<dbReference type="Gene3D" id="3.90.1570.30">
    <property type="match status" value="1"/>
</dbReference>
<evidence type="ECO:0000313" key="2">
    <source>
        <dbReference type="EMBL" id="MDN4164377.1"/>
    </source>
</evidence>
<sequence length="147" mass="17341">MQQLNLPDFEYTLRKIEDKLHIFDAIRKKYLVLTPEEWVRQHVVHFLIHHLGYPKSLIKMEAGHSQNQRLKRTDILVYRSSGELFMLVECKAPEVGIQASVFEQAFQYNMHLKAEFVFLTNGLQHYCYAIHPEAAPHLLTEFPSYKV</sequence>
<name>A0ABT8F1P6_9BACT</name>
<evidence type="ECO:0000259" key="1">
    <source>
        <dbReference type="Pfam" id="PF13588"/>
    </source>
</evidence>
<feature type="domain" description="Type I restriction enzyme R protein N-terminal" evidence="1">
    <location>
        <begin position="35"/>
        <end position="133"/>
    </location>
</feature>
<dbReference type="RefSeq" id="WP_320002903.1">
    <property type="nucleotide sequence ID" value="NZ_JAUHJS010000001.1"/>
</dbReference>
<evidence type="ECO:0000313" key="3">
    <source>
        <dbReference type="Proteomes" id="UP001168552"/>
    </source>
</evidence>
<protein>
    <submittedName>
        <fullName evidence="2">Type I restriction enzyme HsdR N-terminal domain-containing protein</fullName>
    </submittedName>
</protein>
<keyword evidence="3" id="KW-1185">Reference proteome</keyword>
<dbReference type="Pfam" id="PF13588">
    <property type="entry name" value="HSDR_N_2"/>
    <property type="match status" value="1"/>
</dbReference>
<dbReference type="InterPro" id="IPR029464">
    <property type="entry name" value="HSDR_N"/>
</dbReference>
<accession>A0ABT8F1P6</accession>
<dbReference type="Proteomes" id="UP001168552">
    <property type="component" value="Unassembled WGS sequence"/>
</dbReference>
<proteinExistence type="predicted"/>
<comment type="caution">
    <text evidence="2">The sequence shown here is derived from an EMBL/GenBank/DDBJ whole genome shotgun (WGS) entry which is preliminary data.</text>
</comment>
<organism evidence="2 3">
    <name type="scientific">Shiella aurantiaca</name>
    <dbReference type="NCBI Taxonomy" id="3058365"/>
    <lineage>
        <taxon>Bacteria</taxon>
        <taxon>Pseudomonadati</taxon>
        <taxon>Bacteroidota</taxon>
        <taxon>Cytophagia</taxon>
        <taxon>Cytophagales</taxon>
        <taxon>Shiellaceae</taxon>
        <taxon>Shiella</taxon>
    </lineage>
</organism>